<dbReference type="STRING" id="83401.SAMN05421742_102137"/>
<evidence type="ECO:0000256" key="1">
    <source>
        <dbReference type="ARBA" id="ARBA00022679"/>
    </source>
</evidence>
<dbReference type="RefSeq" id="WP_092615641.1">
    <property type="nucleotide sequence ID" value="NZ_FNCV01000002.1"/>
</dbReference>
<dbReference type="InterPro" id="IPR029063">
    <property type="entry name" value="SAM-dependent_MTases_sf"/>
</dbReference>
<keyword evidence="4" id="KW-1185">Reference proteome</keyword>
<dbReference type="Pfam" id="PF13649">
    <property type="entry name" value="Methyltransf_25"/>
    <property type="match status" value="1"/>
</dbReference>
<dbReference type="Proteomes" id="UP000217076">
    <property type="component" value="Unassembled WGS sequence"/>
</dbReference>
<dbReference type="PANTHER" id="PTHR43861">
    <property type="entry name" value="TRANS-ACONITATE 2-METHYLTRANSFERASE-RELATED"/>
    <property type="match status" value="1"/>
</dbReference>
<dbReference type="EMBL" id="FNCV01000002">
    <property type="protein sequence ID" value="SDG69223.1"/>
    <property type="molecule type" value="Genomic_DNA"/>
</dbReference>
<keyword evidence="1 3" id="KW-0808">Transferase</keyword>
<dbReference type="OrthoDB" id="9765084at2"/>
<dbReference type="PANTHER" id="PTHR43861:SF3">
    <property type="entry name" value="PUTATIVE (AFU_ORTHOLOGUE AFUA_2G14390)-RELATED"/>
    <property type="match status" value="1"/>
</dbReference>
<dbReference type="GO" id="GO:0008168">
    <property type="term" value="F:methyltransferase activity"/>
    <property type="evidence" value="ECO:0007669"/>
    <property type="project" value="UniProtKB-KW"/>
</dbReference>
<dbReference type="Gene3D" id="3.40.50.150">
    <property type="entry name" value="Vaccinia Virus protein VP39"/>
    <property type="match status" value="1"/>
</dbReference>
<dbReference type="InterPro" id="IPR041698">
    <property type="entry name" value="Methyltransf_25"/>
</dbReference>
<name>A0A1G7WB50_9PROT</name>
<reference evidence="4" key="1">
    <citation type="submission" date="2016-10" db="EMBL/GenBank/DDBJ databases">
        <authorList>
            <person name="Varghese N."/>
            <person name="Submissions S."/>
        </authorList>
    </citation>
    <scope>NUCLEOTIDE SEQUENCE [LARGE SCALE GENOMIC DNA]</scope>
    <source>
        <strain evidence="4">930I</strain>
    </source>
</reference>
<evidence type="ECO:0000313" key="3">
    <source>
        <dbReference type="EMBL" id="SDG69223.1"/>
    </source>
</evidence>
<dbReference type="CDD" id="cd02440">
    <property type="entry name" value="AdoMet_MTases"/>
    <property type="match status" value="1"/>
</dbReference>
<gene>
    <name evidence="3" type="ORF">SAMN05421742_102137</name>
</gene>
<sequence>MTESDPAIAALIALHRGLPRQGPGSTALTARLLDDLAPRLPARPRVADLGCGSGVAARQIAEHLDAEVVAVDFAADFIDQLKAAPPPAAGRVIPRVADMLDPGLGPASLDLIWSEGAAYAVGVPAALAAWRPLLRPGGVLVLSECVWFTPDPPPEAARHWAEAYPGMTTASGLIARAEAAGFGLLSAHRLPAEAWWESYYTPLAANLARLEAEPADDPHLIAAIAETRREMALFKAHHTAYGYLIAVLGA</sequence>
<organism evidence="3 4">
    <name type="scientific">Roseospirillum parvum</name>
    <dbReference type="NCBI Taxonomy" id="83401"/>
    <lineage>
        <taxon>Bacteria</taxon>
        <taxon>Pseudomonadati</taxon>
        <taxon>Pseudomonadota</taxon>
        <taxon>Alphaproteobacteria</taxon>
        <taxon>Rhodospirillales</taxon>
        <taxon>Rhodospirillaceae</taxon>
        <taxon>Roseospirillum</taxon>
    </lineage>
</organism>
<evidence type="ECO:0000259" key="2">
    <source>
        <dbReference type="Pfam" id="PF13649"/>
    </source>
</evidence>
<evidence type="ECO:0000313" key="4">
    <source>
        <dbReference type="Proteomes" id="UP000217076"/>
    </source>
</evidence>
<dbReference type="SUPFAM" id="SSF53335">
    <property type="entry name" value="S-adenosyl-L-methionine-dependent methyltransferases"/>
    <property type="match status" value="1"/>
</dbReference>
<dbReference type="AlphaFoldDB" id="A0A1G7WB50"/>
<accession>A0A1G7WB50</accession>
<dbReference type="GO" id="GO:0032259">
    <property type="term" value="P:methylation"/>
    <property type="evidence" value="ECO:0007669"/>
    <property type="project" value="UniProtKB-KW"/>
</dbReference>
<feature type="domain" description="Methyltransferase" evidence="2">
    <location>
        <begin position="46"/>
        <end position="138"/>
    </location>
</feature>
<keyword evidence="3" id="KW-0489">Methyltransferase</keyword>
<protein>
    <submittedName>
        <fullName evidence="3">Methyltransferase domain-containing protein</fullName>
    </submittedName>
</protein>
<proteinExistence type="predicted"/>